<dbReference type="AlphaFoldDB" id="A0AAV7IGL9"/>
<feature type="compositionally biased region" description="Pro residues" evidence="2">
    <location>
        <begin position="276"/>
        <end position="295"/>
    </location>
</feature>
<dbReference type="Proteomes" id="UP000826195">
    <property type="component" value="Unassembled WGS sequence"/>
</dbReference>
<keyword evidence="1" id="KW-0694">RNA-binding</keyword>
<feature type="region of interest" description="Disordered" evidence="2">
    <location>
        <begin position="803"/>
        <end position="829"/>
    </location>
</feature>
<gene>
    <name evidence="4" type="ORF">KQX54_018578</name>
</gene>
<dbReference type="InterPro" id="IPR039878">
    <property type="entry name" value="RBM33"/>
</dbReference>
<feature type="compositionally biased region" description="Basic and acidic residues" evidence="2">
    <location>
        <begin position="663"/>
        <end position="677"/>
    </location>
</feature>
<comment type="caution">
    <text evidence="4">The sequence shown here is derived from an EMBL/GenBank/DDBJ whole genome shotgun (WGS) entry which is preliminary data.</text>
</comment>
<dbReference type="InterPro" id="IPR000504">
    <property type="entry name" value="RRM_dom"/>
</dbReference>
<feature type="compositionally biased region" description="Basic and acidic residues" evidence="2">
    <location>
        <begin position="693"/>
        <end position="747"/>
    </location>
</feature>
<organism evidence="4 5">
    <name type="scientific">Cotesia glomerata</name>
    <name type="common">Lepidopteran parasitic wasp</name>
    <name type="synonym">Apanteles glomeratus</name>
    <dbReference type="NCBI Taxonomy" id="32391"/>
    <lineage>
        <taxon>Eukaryota</taxon>
        <taxon>Metazoa</taxon>
        <taxon>Ecdysozoa</taxon>
        <taxon>Arthropoda</taxon>
        <taxon>Hexapoda</taxon>
        <taxon>Insecta</taxon>
        <taxon>Pterygota</taxon>
        <taxon>Neoptera</taxon>
        <taxon>Endopterygota</taxon>
        <taxon>Hymenoptera</taxon>
        <taxon>Apocrita</taxon>
        <taxon>Ichneumonoidea</taxon>
        <taxon>Braconidae</taxon>
        <taxon>Microgastrinae</taxon>
        <taxon>Cotesia</taxon>
    </lineage>
</organism>
<dbReference type="SMART" id="SM00360">
    <property type="entry name" value="RRM"/>
    <property type="match status" value="1"/>
</dbReference>
<feature type="domain" description="RRM" evidence="3">
    <location>
        <begin position="976"/>
        <end position="1041"/>
    </location>
</feature>
<feature type="compositionally biased region" description="Polar residues" evidence="2">
    <location>
        <begin position="683"/>
        <end position="692"/>
    </location>
</feature>
<accession>A0AAV7IGL9</accession>
<feature type="compositionally biased region" description="Pro residues" evidence="2">
    <location>
        <begin position="355"/>
        <end position="366"/>
    </location>
</feature>
<feature type="region of interest" description="Disordered" evidence="2">
    <location>
        <begin position="1"/>
        <end position="29"/>
    </location>
</feature>
<dbReference type="PANTHER" id="PTHR22014:SF2">
    <property type="entry name" value="RNA-BINDING PROTEIN 33"/>
    <property type="match status" value="1"/>
</dbReference>
<dbReference type="Gene3D" id="3.30.70.330">
    <property type="match status" value="1"/>
</dbReference>
<feature type="compositionally biased region" description="Basic and acidic residues" evidence="2">
    <location>
        <begin position="642"/>
        <end position="651"/>
    </location>
</feature>
<evidence type="ECO:0000313" key="5">
    <source>
        <dbReference type="Proteomes" id="UP000826195"/>
    </source>
</evidence>
<feature type="region of interest" description="Disordered" evidence="2">
    <location>
        <begin position="264"/>
        <end position="777"/>
    </location>
</feature>
<feature type="compositionally biased region" description="Pro residues" evidence="2">
    <location>
        <begin position="413"/>
        <end position="427"/>
    </location>
</feature>
<feature type="region of interest" description="Disordered" evidence="2">
    <location>
        <begin position="189"/>
        <end position="221"/>
    </location>
</feature>
<feature type="compositionally biased region" description="Polar residues" evidence="2">
    <location>
        <begin position="804"/>
        <end position="825"/>
    </location>
</feature>
<evidence type="ECO:0000313" key="4">
    <source>
        <dbReference type="EMBL" id="KAH0550297.1"/>
    </source>
</evidence>
<dbReference type="PANTHER" id="PTHR22014">
    <property type="entry name" value="RNA-BINDING PROTEIN 33"/>
    <property type="match status" value="1"/>
</dbReference>
<protein>
    <recommendedName>
        <fullName evidence="3">RRM domain-containing protein</fullName>
    </recommendedName>
</protein>
<feature type="compositionally biased region" description="Polar residues" evidence="2">
    <location>
        <begin position="748"/>
        <end position="758"/>
    </location>
</feature>
<evidence type="ECO:0000259" key="3">
    <source>
        <dbReference type="SMART" id="SM00360"/>
    </source>
</evidence>
<dbReference type="CDD" id="cd00590">
    <property type="entry name" value="RRM_SF"/>
    <property type="match status" value="1"/>
</dbReference>
<dbReference type="SUPFAM" id="SSF54928">
    <property type="entry name" value="RNA-binding domain, RBD"/>
    <property type="match status" value="1"/>
</dbReference>
<feature type="compositionally biased region" description="Low complexity" evidence="2">
    <location>
        <begin position="264"/>
        <end position="275"/>
    </location>
</feature>
<sequence length="1041" mass="117064">MSDQDDTLLDEDLGDEEYDLGNDEEEALLADDYEVDRQNNYKGEEETDDVLDLGVTDALDDLEGEDENVEYRNETDSHNQSHCYNPDNANCHGTYYEQEEHVNYIEEPIHDQSMLQNPSQVPMGDLREKLLKNNVNSNLRVAGNGGVPGVEEDECEEARERRNRFQPERTIIPPKMNHNIPDTLENVVTTEHSRPPAYRGRGRGRGIRGMRGGRFPPVNYNPRFSTRGPMYEDQNPQFRPPIIENRPPMYQNGPPMMNPPMMNPQMYHPGHQQQPPAAPPPRFPQYPQNHPPHMGPPAGQHFPEPAGIRPAFNQFQGMPPGPRIPGPRMDYHPRPPGPRFNGPPNQQLPYMAQPPHYPGPRPPLEGPPMHHHEQMPPANHPGIHQQRPMGPPMHPGHPMHPQDRPNGMMQPNFPRPPGPAHGPPIPHHPGVQPSGQNFENRPPIQEPPFDGRNVYEPKPGFNNPPGVNQYNAGPGPGPAGQPSTLPVLPNVPLPQGHKILINPHFRGNPQPPLDAIRTWDNSQSQASNDSFRQPSNPTYQDSYNQGTQDYKKNYSQTKSDDPYAYFSDVWQENKSSKTKSLSPLKSLSESNYSRDSNYRDYDNKYKSDSRDKYNEDSRYRERTPPRLREYSPKPRSHNSDSYNDHSRKPIDSSRTQSRMLHKRSPDPSDKPSRELSPKRFKTARNTGDNDSSNSEKKSREEDLDPEMREYRQKMEEQKRLREKLLQEKENRRKKAAMDKIDETKDQQTTDNVQESKSAAATAIKKEGITENPAQSAVKRIRTTAGNTQAIEGGEKTNVRIIRTVQATDKNPSANQTDDETTGTTDAQKKVLIQTNTRRVVLRKPTVNAQRVVVAMQKTNSAVPKAGTTTLKTVPVKKTVSLQKPVSNPTQSTAVATQKSVATIEKSTTPPKKVADKSTTVAKKSIVSNQKTVVKDAASSVRKVIVSPATTNAKKITAGSQNNQRIVLQPNSIKPTTVIIENLAASTTEAQIRRMCQGIGTLEKITMGDGTATIVFKTHSAAMVFHKKYQRKMIDLSMINEK</sequence>
<dbReference type="InterPro" id="IPR012677">
    <property type="entry name" value="Nucleotide-bd_a/b_plait_sf"/>
</dbReference>
<feature type="compositionally biased region" description="Low complexity" evidence="2">
    <location>
        <begin position="578"/>
        <end position="590"/>
    </location>
</feature>
<evidence type="ECO:0000256" key="1">
    <source>
        <dbReference type="ARBA" id="ARBA00022884"/>
    </source>
</evidence>
<reference evidence="4 5" key="1">
    <citation type="journal article" date="2021" name="J. Hered.">
        <title>A chromosome-level genome assembly of the parasitoid wasp, Cotesia glomerata (Hymenoptera: Braconidae).</title>
        <authorList>
            <person name="Pinto B.J."/>
            <person name="Weis J.J."/>
            <person name="Gamble T."/>
            <person name="Ode P.J."/>
            <person name="Paul R."/>
            <person name="Zaspel J.M."/>
        </authorList>
    </citation>
    <scope>NUCLEOTIDE SEQUENCE [LARGE SCALE GENOMIC DNA]</scope>
    <source>
        <strain evidence="4">CgM1</strain>
    </source>
</reference>
<proteinExistence type="predicted"/>
<feature type="compositionally biased region" description="Basic and acidic residues" evidence="2">
    <location>
        <begin position="596"/>
        <end position="632"/>
    </location>
</feature>
<feature type="compositionally biased region" description="Polar residues" evidence="2">
    <location>
        <begin position="519"/>
        <end position="557"/>
    </location>
</feature>
<dbReference type="EMBL" id="JAHXZJ010001864">
    <property type="protein sequence ID" value="KAH0550297.1"/>
    <property type="molecule type" value="Genomic_DNA"/>
</dbReference>
<name>A0AAV7IGL9_COTGL</name>
<dbReference type="InterPro" id="IPR035979">
    <property type="entry name" value="RBD_domain_sf"/>
</dbReference>
<keyword evidence="5" id="KW-1185">Reference proteome</keyword>
<dbReference type="GO" id="GO:0003723">
    <property type="term" value="F:RNA binding"/>
    <property type="evidence" value="ECO:0007669"/>
    <property type="project" value="UniProtKB-KW"/>
</dbReference>
<evidence type="ECO:0000256" key="2">
    <source>
        <dbReference type="SAM" id="MobiDB-lite"/>
    </source>
</evidence>